<dbReference type="EMBL" id="JALJOV010002078">
    <property type="protein sequence ID" value="KAK9835090.1"/>
    <property type="molecule type" value="Genomic_DNA"/>
</dbReference>
<accession>A0AAW1RNG3</accession>
<evidence type="ECO:0000256" key="1">
    <source>
        <dbReference type="SAM" id="MobiDB-lite"/>
    </source>
</evidence>
<sequence>MAILLPVPVAPAYGSQLLPDTRCSKRRRILETAATASRAQLDTEATFILDGQGRRFLLLQWTGRQTLEPMQLLPKVRSQPLQPFKLTMGLEPLHRDDWMEIDAAYHEEMLYKQQLLKTRRKQILGAVDCAEAQAACRETLEELARFLPQRFPRMFEASGSCLTNLVMGQKWDLADPCLNPLEVCSQLVQEDLCLMAKVDGKLRFVAGVVAFINSWTLAEKLGTDMDRIHAPVPQYASDISRPTSSFMDRLTVGRPFWRVNWGMSDNPDLFKPEDEALRLKPDDERQWHQGPVTVENAGERLIIRSERETLTRLPKTQAILFTIRTYRRPLSDLAAHPEQALKLAAAIRALPPDVRDYKGLKAVGKAALGYLDHLQDTSCRKAAQPSPIQPPPSPCEKKMPENPPPESGSTKVARLLWQEVERQRARCDRLVDTLKLENNTLHPLDARE</sequence>
<comment type="caution">
    <text evidence="2">The sequence shown here is derived from an EMBL/GenBank/DDBJ whole genome shotgun (WGS) entry which is preliminary data.</text>
</comment>
<keyword evidence="3" id="KW-1185">Reference proteome</keyword>
<proteinExistence type="predicted"/>
<feature type="region of interest" description="Disordered" evidence="1">
    <location>
        <begin position="379"/>
        <end position="411"/>
    </location>
</feature>
<dbReference type="Pfam" id="PF11927">
    <property type="entry name" value="HODM_asu-like"/>
    <property type="match status" value="1"/>
</dbReference>
<reference evidence="2 3" key="1">
    <citation type="journal article" date="2024" name="Nat. Commun.">
        <title>Phylogenomics reveals the evolutionary origins of lichenization in chlorophyte algae.</title>
        <authorList>
            <person name="Puginier C."/>
            <person name="Libourel C."/>
            <person name="Otte J."/>
            <person name="Skaloud P."/>
            <person name="Haon M."/>
            <person name="Grisel S."/>
            <person name="Petersen M."/>
            <person name="Berrin J.G."/>
            <person name="Delaux P.M."/>
            <person name="Dal Grande F."/>
            <person name="Keller J."/>
        </authorList>
    </citation>
    <scope>NUCLEOTIDE SEQUENCE [LARGE SCALE GENOMIC DNA]</scope>
    <source>
        <strain evidence="2 3">SAG 2523</strain>
    </source>
</reference>
<gene>
    <name evidence="2" type="ORF">WJX84_001453</name>
</gene>
<dbReference type="AlphaFoldDB" id="A0AAW1RNG3"/>
<dbReference type="InterPro" id="IPR021848">
    <property type="entry name" value="HODM_asu-like"/>
</dbReference>
<evidence type="ECO:0000313" key="2">
    <source>
        <dbReference type="EMBL" id="KAK9835090.1"/>
    </source>
</evidence>
<name>A0AAW1RNG3_9CHLO</name>
<protein>
    <submittedName>
        <fullName evidence="2">Uncharacterized protein</fullName>
    </submittedName>
</protein>
<dbReference type="Proteomes" id="UP001485043">
    <property type="component" value="Unassembled WGS sequence"/>
</dbReference>
<organism evidence="2 3">
    <name type="scientific">Apatococcus fuscideae</name>
    <dbReference type="NCBI Taxonomy" id="2026836"/>
    <lineage>
        <taxon>Eukaryota</taxon>
        <taxon>Viridiplantae</taxon>
        <taxon>Chlorophyta</taxon>
        <taxon>core chlorophytes</taxon>
        <taxon>Trebouxiophyceae</taxon>
        <taxon>Chlorellales</taxon>
        <taxon>Chlorellaceae</taxon>
        <taxon>Apatococcus</taxon>
    </lineage>
</organism>
<evidence type="ECO:0000313" key="3">
    <source>
        <dbReference type="Proteomes" id="UP001485043"/>
    </source>
</evidence>